<reference evidence="2 3" key="1">
    <citation type="submission" date="2020-07" db="EMBL/GenBank/DDBJ databases">
        <title>Sequencing the genomes of 1000 actinobacteria strains.</title>
        <authorList>
            <person name="Klenk H.-P."/>
        </authorList>
    </citation>
    <scope>NUCLEOTIDE SEQUENCE [LARGE SCALE GENOMIC DNA]</scope>
    <source>
        <strain evidence="2 3">DSM 23819</strain>
    </source>
</reference>
<evidence type="ECO:0000313" key="2">
    <source>
        <dbReference type="EMBL" id="NYG57489.1"/>
    </source>
</evidence>
<organism evidence="2 3">
    <name type="scientific">Nocardioides daedukensis</name>
    <dbReference type="NCBI Taxonomy" id="634462"/>
    <lineage>
        <taxon>Bacteria</taxon>
        <taxon>Bacillati</taxon>
        <taxon>Actinomycetota</taxon>
        <taxon>Actinomycetes</taxon>
        <taxon>Propionibacteriales</taxon>
        <taxon>Nocardioidaceae</taxon>
        <taxon>Nocardioides</taxon>
    </lineage>
</organism>
<accession>A0A7Y9S0H8</accession>
<feature type="region of interest" description="Disordered" evidence="1">
    <location>
        <begin position="1"/>
        <end position="52"/>
    </location>
</feature>
<evidence type="ECO:0008006" key="4">
    <source>
        <dbReference type="Google" id="ProtNLM"/>
    </source>
</evidence>
<dbReference type="Proteomes" id="UP000540656">
    <property type="component" value="Unassembled WGS sequence"/>
</dbReference>
<evidence type="ECO:0000256" key="1">
    <source>
        <dbReference type="SAM" id="MobiDB-lite"/>
    </source>
</evidence>
<evidence type="ECO:0000313" key="3">
    <source>
        <dbReference type="Proteomes" id="UP000540656"/>
    </source>
</evidence>
<dbReference type="EMBL" id="JACCAA010000001">
    <property type="protein sequence ID" value="NYG57489.1"/>
    <property type="molecule type" value="Genomic_DNA"/>
</dbReference>
<gene>
    <name evidence="2" type="ORF">BJ980_000412</name>
</gene>
<sequence>MSLPAADDLFRPTSTKTGNSDPAPKLAAAPEPVEDEAEEPTPRRKSSGRIRHDEKMTVYVTSDELLEIEHARLTLRRSTGKAVDRGRLVRAAIAMALAEFEERGEESDLAARLRDS</sequence>
<comment type="caution">
    <text evidence="2">The sequence shown here is derived from an EMBL/GenBank/DDBJ whole genome shotgun (WGS) entry which is preliminary data.</text>
</comment>
<keyword evidence="3" id="KW-1185">Reference proteome</keyword>
<name>A0A7Y9S0H8_9ACTN</name>
<dbReference type="AlphaFoldDB" id="A0A7Y9S0H8"/>
<proteinExistence type="predicted"/>
<protein>
    <recommendedName>
        <fullName evidence="4">Cobyrinic acid a,c-diamide synthase</fullName>
    </recommendedName>
</protein>